<comment type="subcellular location">
    <subcellularLocation>
        <location evidence="1">Membrane</location>
        <topology evidence="1">Multi-pass membrane protein</topology>
    </subcellularLocation>
</comment>
<evidence type="ECO:0000256" key="3">
    <source>
        <dbReference type="ARBA" id="ARBA00022692"/>
    </source>
</evidence>
<gene>
    <name evidence="9" type="ORF">RCOM_1801250</name>
</gene>
<dbReference type="GO" id="GO:0016020">
    <property type="term" value="C:membrane"/>
    <property type="evidence" value="ECO:0000318"/>
    <property type="project" value="GO_Central"/>
</dbReference>
<keyword evidence="3 7" id="KW-0812">Transmembrane</keyword>
<evidence type="ECO:0000256" key="7">
    <source>
        <dbReference type="SAM" id="Phobius"/>
    </source>
</evidence>
<dbReference type="Proteomes" id="UP000008311">
    <property type="component" value="Unassembled WGS sequence"/>
</dbReference>
<dbReference type="Gene3D" id="1.20.1250.20">
    <property type="entry name" value="MFS general substrate transporter like domains"/>
    <property type="match status" value="1"/>
</dbReference>
<protein>
    <recommendedName>
        <fullName evidence="8">Major facilitator superfamily (MFS) profile domain-containing protein</fullName>
    </recommendedName>
</protein>
<feature type="transmembrane region" description="Helical" evidence="7">
    <location>
        <begin position="92"/>
        <end position="111"/>
    </location>
</feature>
<proteinExistence type="inferred from homology"/>
<reference evidence="10" key="1">
    <citation type="journal article" date="2010" name="Nat. Biotechnol.">
        <title>Draft genome sequence of the oilseed species Ricinus communis.</title>
        <authorList>
            <person name="Chan A.P."/>
            <person name="Crabtree J."/>
            <person name="Zhao Q."/>
            <person name="Lorenzi H."/>
            <person name="Orvis J."/>
            <person name="Puiu D."/>
            <person name="Melake-Berhan A."/>
            <person name="Jones K.M."/>
            <person name="Redman J."/>
            <person name="Chen G."/>
            <person name="Cahoon E.B."/>
            <person name="Gedil M."/>
            <person name="Stanke M."/>
            <person name="Haas B.J."/>
            <person name="Wortman J.R."/>
            <person name="Fraser-Liggett C.M."/>
            <person name="Ravel J."/>
            <person name="Rabinowicz P.D."/>
        </authorList>
    </citation>
    <scope>NUCLEOTIDE SEQUENCE [LARGE SCALE GENOMIC DNA]</scope>
    <source>
        <strain evidence="10">cv. Hale</strain>
    </source>
</reference>
<keyword evidence="4 7" id="KW-1133">Transmembrane helix</keyword>
<name>B9TLR2_RICCO</name>
<evidence type="ECO:0000313" key="9">
    <source>
        <dbReference type="EMBL" id="EEF23203.1"/>
    </source>
</evidence>
<feature type="transmembrane region" description="Helical" evidence="7">
    <location>
        <begin position="178"/>
        <end position="200"/>
    </location>
</feature>
<accession>B9TLR2</accession>
<feature type="non-terminal residue" evidence="9">
    <location>
        <position position="257"/>
    </location>
</feature>
<feature type="transmembrane region" description="Helical" evidence="7">
    <location>
        <begin position="61"/>
        <end position="80"/>
    </location>
</feature>
<dbReference type="PANTHER" id="PTHR23505">
    <property type="entry name" value="SPINSTER"/>
    <property type="match status" value="1"/>
</dbReference>
<feature type="transmembrane region" description="Helical" evidence="7">
    <location>
        <begin position="21"/>
        <end position="38"/>
    </location>
</feature>
<comment type="similarity">
    <text evidence="6">Belongs to the major facilitator superfamily. Spinster (TC 2.A.1.49) family.</text>
</comment>
<dbReference type="InterPro" id="IPR020846">
    <property type="entry name" value="MFS_dom"/>
</dbReference>
<evidence type="ECO:0000256" key="1">
    <source>
        <dbReference type="ARBA" id="ARBA00004141"/>
    </source>
</evidence>
<dbReference type="InterPro" id="IPR044770">
    <property type="entry name" value="MFS_spinster-like"/>
</dbReference>
<dbReference type="EMBL" id="EQ987289">
    <property type="protein sequence ID" value="EEF23203.1"/>
    <property type="molecule type" value="Genomic_DNA"/>
</dbReference>
<feature type="transmembrane region" description="Helical" evidence="7">
    <location>
        <begin position="237"/>
        <end position="255"/>
    </location>
</feature>
<sequence>MTTRHPLSDTLGADPYDSRRYRRYVLGMLTLTYSFSYLDRQVLVILQESIKHDLALSDTQLGLLSGVAFVVFYTTVGLLFARIADRGVRKRLLVGILGLWSLMTALCGATHNYVQMFLARIGVGVGEAGCNPSAHSMISDIYPPGERAMALAVYSAGINIGVLLGFLGGGWFNQWIGWRGTFAALGLAGLMLVPLLALTLREPRRGRTEQGAAVGEKLPPFREVFGIMWGSAPFRQMLIACTAAALGSSALYAWMPS</sequence>
<dbReference type="STRING" id="3988.B9TLR2"/>
<evidence type="ECO:0000313" key="10">
    <source>
        <dbReference type="Proteomes" id="UP000008311"/>
    </source>
</evidence>
<keyword evidence="5 7" id="KW-0472">Membrane</keyword>
<evidence type="ECO:0000259" key="8">
    <source>
        <dbReference type="PROSITE" id="PS50850"/>
    </source>
</evidence>
<keyword evidence="2" id="KW-0813">Transport</keyword>
<evidence type="ECO:0000256" key="6">
    <source>
        <dbReference type="ARBA" id="ARBA00024338"/>
    </source>
</evidence>
<evidence type="ECO:0000256" key="2">
    <source>
        <dbReference type="ARBA" id="ARBA00022448"/>
    </source>
</evidence>
<evidence type="ECO:0000256" key="5">
    <source>
        <dbReference type="ARBA" id="ARBA00023136"/>
    </source>
</evidence>
<evidence type="ECO:0000256" key="4">
    <source>
        <dbReference type="ARBA" id="ARBA00022989"/>
    </source>
</evidence>
<organism evidence="9 10">
    <name type="scientific">Ricinus communis</name>
    <name type="common">Castor bean</name>
    <dbReference type="NCBI Taxonomy" id="3988"/>
    <lineage>
        <taxon>Eukaryota</taxon>
        <taxon>Viridiplantae</taxon>
        <taxon>Streptophyta</taxon>
        <taxon>Embryophyta</taxon>
        <taxon>Tracheophyta</taxon>
        <taxon>Spermatophyta</taxon>
        <taxon>Magnoliopsida</taxon>
        <taxon>eudicotyledons</taxon>
        <taxon>Gunneridae</taxon>
        <taxon>Pentapetalae</taxon>
        <taxon>rosids</taxon>
        <taxon>fabids</taxon>
        <taxon>Malpighiales</taxon>
        <taxon>Euphorbiaceae</taxon>
        <taxon>Acalyphoideae</taxon>
        <taxon>Acalypheae</taxon>
        <taxon>Ricinus</taxon>
    </lineage>
</organism>
<feature type="transmembrane region" description="Helical" evidence="7">
    <location>
        <begin position="150"/>
        <end position="172"/>
    </location>
</feature>
<keyword evidence="10" id="KW-1185">Reference proteome</keyword>
<dbReference type="AlphaFoldDB" id="B9TLR2"/>
<dbReference type="GO" id="GO:0022857">
    <property type="term" value="F:transmembrane transporter activity"/>
    <property type="evidence" value="ECO:0000318"/>
    <property type="project" value="GO_Central"/>
</dbReference>
<feature type="domain" description="Major facilitator superfamily (MFS) profile" evidence="8">
    <location>
        <begin position="25"/>
        <end position="257"/>
    </location>
</feature>
<dbReference type="Pfam" id="PF07690">
    <property type="entry name" value="MFS_1"/>
    <property type="match status" value="1"/>
</dbReference>
<dbReference type="eggNOG" id="KOG1330">
    <property type="taxonomic scope" value="Eukaryota"/>
</dbReference>
<dbReference type="InParanoid" id="B9TLR2"/>
<dbReference type="InterPro" id="IPR036259">
    <property type="entry name" value="MFS_trans_sf"/>
</dbReference>
<dbReference type="PROSITE" id="PS50850">
    <property type="entry name" value="MFS"/>
    <property type="match status" value="1"/>
</dbReference>
<dbReference type="PANTHER" id="PTHR23505:SF79">
    <property type="entry name" value="PROTEIN SPINSTER"/>
    <property type="match status" value="1"/>
</dbReference>
<dbReference type="InterPro" id="IPR011701">
    <property type="entry name" value="MFS"/>
</dbReference>
<dbReference type="SUPFAM" id="SSF103473">
    <property type="entry name" value="MFS general substrate transporter"/>
    <property type="match status" value="1"/>
</dbReference>